<organism evidence="1 2">
    <name type="scientific">Brachyspira aalborgi</name>
    <dbReference type="NCBI Taxonomy" id="29522"/>
    <lineage>
        <taxon>Bacteria</taxon>
        <taxon>Pseudomonadati</taxon>
        <taxon>Spirochaetota</taxon>
        <taxon>Spirochaetia</taxon>
        <taxon>Brachyspirales</taxon>
        <taxon>Brachyspiraceae</taxon>
        <taxon>Brachyspira</taxon>
    </lineage>
</organism>
<protein>
    <recommendedName>
        <fullName evidence="3">Lipoprotein</fullName>
    </recommendedName>
</protein>
<sequence>MLRKILLSSILILVVGCGGKSFKNGVYEGVIDGLLGKESHKYIISNNKIIEDINLKNNYTNYYLKVKDKNENDKDIVYYITETEIRGSQDKQKSYIGIKQTNDNSIIVYGVNTFQYNKDLRDALLSYMMGIISVEMINSITTIHSIDINKPSIFEKVEEK</sequence>
<name>A0A5C8F7S3_9SPIR</name>
<proteinExistence type="predicted"/>
<reference evidence="1 2" key="1">
    <citation type="journal article" date="1992" name="Lakartidningen">
        <title>[Penicillin V and not amoxicillin is the first choice preparation in acute otitis].</title>
        <authorList>
            <person name="Kamme C."/>
            <person name="Lundgren K."/>
            <person name="Prellner K."/>
        </authorList>
    </citation>
    <scope>NUCLEOTIDE SEQUENCE [LARGE SCALE GENOMIC DNA]</scope>
    <source>
        <strain evidence="1 2">PC3714II</strain>
    </source>
</reference>
<evidence type="ECO:0000313" key="2">
    <source>
        <dbReference type="Proteomes" id="UP000324574"/>
    </source>
</evidence>
<evidence type="ECO:0008006" key="3">
    <source>
        <dbReference type="Google" id="ProtNLM"/>
    </source>
</evidence>
<dbReference type="EMBL" id="SAYG01000006">
    <property type="protein sequence ID" value="TXJ45813.1"/>
    <property type="molecule type" value="Genomic_DNA"/>
</dbReference>
<comment type="caution">
    <text evidence="1">The sequence shown here is derived from an EMBL/GenBank/DDBJ whole genome shotgun (WGS) entry which is preliminary data.</text>
</comment>
<evidence type="ECO:0000313" key="1">
    <source>
        <dbReference type="EMBL" id="TXJ45813.1"/>
    </source>
</evidence>
<dbReference type="PROSITE" id="PS51257">
    <property type="entry name" value="PROKAR_LIPOPROTEIN"/>
    <property type="match status" value="1"/>
</dbReference>
<gene>
    <name evidence="1" type="ORF">EPJ70_05395</name>
</gene>
<dbReference type="AlphaFoldDB" id="A0A5C8F7S3"/>
<dbReference type="Proteomes" id="UP000324574">
    <property type="component" value="Unassembled WGS sequence"/>
</dbReference>
<dbReference type="RefSeq" id="WP_147526408.1">
    <property type="nucleotide sequence ID" value="NZ_SAYG01000006.1"/>
</dbReference>
<accession>A0A5C8F7S3</accession>